<dbReference type="EMBL" id="GHWJ01010885">
    <property type="protein sequence ID" value="NOV43622.1"/>
    <property type="molecule type" value="Transcribed_RNA"/>
</dbReference>
<dbReference type="AlphaFoldDB" id="A0A6M2DBU1"/>
<accession>A0A6M2DBU1</accession>
<name>A0A6M2DBU1_RHIMP</name>
<sequence>MKQGSVTHCSRAVLLTLSITPLFSLSSASVIGALLARDLANGWWCYLLLCKRFKTSTHAHMAPAGFSP</sequence>
<organism evidence="1">
    <name type="scientific">Rhipicephalus microplus</name>
    <name type="common">Cattle tick</name>
    <name type="synonym">Boophilus microplus</name>
    <dbReference type="NCBI Taxonomy" id="6941"/>
    <lineage>
        <taxon>Eukaryota</taxon>
        <taxon>Metazoa</taxon>
        <taxon>Ecdysozoa</taxon>
        <taxon>Arthropoda</taxon>
        <taxon>Chelicerata</taxon>
        <taxon>Arachnida</taxon>
        <taxon>Acari</taxon>
        <taxon>Parasitiformes</taxon>
        <taxon>Ixodida</taxon>
        <taxon>Ixodoidea</taxon>
        <taxon>Ixodidae</taxon>
        <taxon>Rhipicephalinae</taxon>
        <taxon>Rhipicephalus</taxon>
        <taxon>Boophilus</taxon>
    </lineage>
</organism>
<proteinExistence type="predicted"/>
<protein>
    <submittedName>
        <fullName evidence="1">Putative secreted protein</fullName>
    </submittedName>
</protein>
<evidence type="ECO:0000313" key="1">
    <source>
        <dbReference type="EMBL" id="NOV43622.1"/>
    </source>
</evidence>
<reference evidence="1" key="1">
    <citation type="submission" date="2019-09" db="EMBL/GenBank/DDBJ databases">
        <title>Organ-specific transcriptomic study of the physiology of the cattle tick, Rhipicephalus microplus.</title>
        <authorList>
            <person name="Tirloni L."/>
            <person name="Braz G."/>
            <person name="Gandara A.C.P."/>
            <person name="Sabadin G.A."/>
            <person name="da Silva R.M."/>
            <person name="Guizzo M.G."/>
            <person name="Machado J.A."/>
            <person name="Costa E.P."/>
            <person name="Gomes H.F."/>
            <person name="Moraes J."/>
            <person name="Mota M.B.S."/>
            <person name="Mesquita R.D."/>
            <person name="Alvarenga P.H."/>
            <person name="Alves F."/>
            <person name="Seixas A."/>
            <person name="da Fonseca R.N."/>
            <person name="Fogaca A."/>
            <person name="Logullo C."/>
            <person name="Tanaka A."/>
            <person name="Daffre S."/>
            <person name="Termignoni C."/>
            <person name="Vaz I.S.Jr."/>
            <person name="Oliveira P.L."/>
            <person name="Ribeiro J.M."/>
        </authorList>
    </citation>
    <scope>NUCLEOTIDE SEQUENCE</scope>
    <source>
        <strain evidence="1">Porto Alegre</strain>
    </source>
</reference>